<keyword evidence="1 2" id="KW-0378">Hydrolase</keyword>
<dbReference type="AlphaFoldDB" id="A0A318HAH3"/>
<dbReference type="InterPro" id="IPR012341">
    <property type="entry name" value="6hp_glycosidase-like_sf"/>
</dbReference>
<dbReference type="PANTHER" id="PTHR33886:SF8">
    <property type="entry name" value="UNSATURATED RHAMNOGALACTURONAN HYDROLASE (EUROFUNG)"/>
    <property type="match status" value="1"/>
</dbReference>
<dbReference type="GO" id="GO:0005975">
    <property type="term" value="P:carbohydrate metabolic process"/>
    <property type="evidence" value="ECO:0007669"/>
    <property type="project" value="InterPro"/>
</dbReference>
<evidence type="ECO:0000313" key="3">
    <source>
        <dbReference type="Proteomes" id="UP000247811"/>
    </source>
</evidence>
<dbReference type="OrthoDB" id="9812931at2"/>
<evidence type="ECO:0000313" key="2">
    <source>
        <dbReference type="EMBL" id="PXW97492.1"/>
    </source>
</evidence>
<evidence type="ECO:0000256" key="1">
    <source>
        <dbReference type="ARBA" id="ARBA00022801"/>
    </source>
</evidence>
<dbReference type="Proteomes" id="UP000247811">
    <property type="component" value="Unassembled WGS sequence"/>
</dbReference>
<sequence length="370" mass="42243">MAISQPSRHTPAELHQLVRCVIDNLVNIKDADGRFLLKLDDGRVIDTKGWNDWEWTHGIGLYGLLRYQRLTHDARALDTITRWFDDRFAAGTPTKNVNTMAAMLTLAHLYEATGDSRYLPYLDIWAEWVMHEMPRTEEAGLQHIVFNSDNPQQMWDDTLMMCVLPLAKIGLVLNRPAYVEEAKRQFLLHIKYLTDTRTGLWFHGWTFDGRHNFARALWARGNSWITIAIPEFIELLDLPPGEHLREILVGTLRSQVDALCRHQDAESGLWHTLIDDRSSYLESSAAAGFAFGMLKGVRKRYLDPSCLPHARRAVEGVISQIDASGELRNVSFGTAMGDTLQYYKDVALTSMPYGQAMAILCLTEYLHHFI</sequence>
<dbReference type="Gene3D" id="1.50.10.10">
    <property type="match status" value="1"/>
</dbReference>
<dbReference type="InterPro" id="IPR008928">
    <property type="entry name" value="6-hairpin_glycosidase_sf"/>
</dbReference>
<dbReference type="InterPro" id="IPR052043">
    <property type="entry name" value="PolySaccharide_Degr_Enz"/>
</dbReference>
<accession>A0A318HAH3</accession>
<keyword evidence="3" id="KW-1185">Reference proteome</keyword>
<dbReference type="EMBL" id="QJJS01000004">
    <property type="protein sequence ID" value="PXW97492.1"/>
    <property type="molecule type" value="Genomic_DNA"/>
</dbReference>
<comment type="caution">
    <text evidence="2">The sequence shown here is derived from an EMBL/GenBank/DDBJ whole genome shotgun (WGS) entry which is preliminary data.</text>
</comment>
<reference evidence="2 3" key="1">
    <citation type="submission" date="2018-05" db="EMBL/GenBank/DDBJ databases">
        <title>Genomic Encyclopedia of Type Strains, Phase IV (KMG-IV): sequencing the most valuable type-strain genomes for metagenomic binning, comparative biology and taxonomic classification.</title>
        <authorList>
            <person name="Goeker M."/>
        </authorList>
    </citation>
    <scope>NUCLEOTIDE SEQUENCE [LARGE SCALE GENOMIC DNA]</scope>
    <source>
        <strain evidence="2 3">DSM 566</strain>
    </source>
</reference>
<proteinExistence type="predicted"/>
<gene>
    <name evidence="2" type="ORF">C7444_10494</name>
</gene>
<dbReference type="InterPro" id="IPR010905">
    <property type="entry name" value="Glyco_hydro_88"/>
</dbReference>
<dbReference type="PANTHER" id="PTHR33886">
    <property type="entry name" value="UNSATURATED RHAMNOGALACTURONAN HYDROLASE (EUROFUNG)"/>
    <property type="match status" value="1"/>
</dbReference>
<dbReference type="Pfam" id="PF07470">
    <property type="entry name" value="Glyco_hydro_88"/>
    <property type="match status" value="1"/>
</dbReference>
<name>A0A318HAH3_9BURK</name>
<dbReference type="SUPFAM" id="SSF48208">
    <property type="entry name" value="Six-hairpin glycosidases"/>
    <property type="match status" value="1"/>
</dbReference>
<protein>
    <submittedName>
        <fullName evidence="2">Unsaturated rhamnogalacturonyl hydrolase</fullName>
    </submittedName>
</protein>
<organism evidence="2 3">
    <name type="scientific">Sphaerotilus hippei</name>
    <dbReference type="NCBI Taxonomy" id="744406"/>
    <lineage>
        <taxon>Bacteria</taxon>
        <taxon>Pseudomonadati</taxon>
        <taxon>Pseudomonadota</taxon>
        <taxon>Betaproteobacteria</taxon>
        <taxon>Burkholderiales</taxon>
        <taxon>Sphaerotilaceae</taxon>
        <taxon>Sphaerotilus</taxon>
    </lineage>
</organism>
<dbReference type="GO" id="GO:0016787">
    <property type="term" value="F:hydrolase activity"/>
    <property type="evidence" value="ECO:0007669"/>
    <property type="project" value="UniProtKB-KW"/>
</dbReference>